<protein>
    <submittedName>
        <fullName evidence="1">Uncharacterized protein</fullName>
    </submittedName>
</protein>
<sequence>MLAKMGSKIYRIAQHILDNGLSPKPFYVVSFGDKFLVKEGNRRTTAIKLMTRPNLIDSKLFPQLKKGFIKLNIQFKNSPITKIQCFVFDNITEADKWVKLEHTGEQKGIGIVNWNSEQIKRFDMKYGKMPPIEIQALDFLKSSPYTEDSTLNLLSGLKVTNLQRLLSDRFVREKLGLRFENSKLKSNIEESEIVKGLSLIINDITKPDFIVGKIYTSKLRADYINGYKTNSLPDLNQKVEKEWLLVDPTIEIPEEKNAFPSNNTKGSDKKGFSNIESIIKRKTLIPRSCLINITNVKVAKLYYELQRLDINSFTICSSIALRVFIELSVDTFLEKKGLLPEDKVSASKSGATLYQKVSKVTDFMAKKKYIDDTLSKGIKTITKDQNSIWGIDTIQAYLHNNQFSPSTETLLTTWDNIQEFMVTLWNNIEKDDA</sequence>
<name>A0A6N3HW63_PARDI</name>
<organism evidence="1">
    <name type="scientific">Parabacteroides distasonis</name>
    <dbReference type="NCBI Taxonomy" id="823"/>
    <lineage>
        <taxon>Bacteria</taxon>
        <taxon>Pseudomonadati</taxon>
        <taxon>Bacteroidota</taxon>
        <taxon>Bacteroidia</taxon>
        <taxon>Bacteroidales</taxon>
        <taxon>Tannerellaceae</taxon>
        <taxon>Parabacteroides</taxon>
    </lineage>
</organism>
<accession>A0A6N3HW63</accession>
<dbReference type="EMBL" id="CACRUW010000053">
    <property type="protein sequence ID" value="VYU81304.1"/>
    <property type="molecule type" value="Genomic_DNA"/>
</dbReference>
<reference evidence="1" key="1">
    <citation type="submission" date="2019-11" db="EMBL/GenBank/DDBJ databases">
        <authorList>
            <person name="Feng L."/>
        </authorList>
    </citation>
    <scope>NUCLEOTIDE SEQUENCE</scope>
    <source>
        <strain evidence="1">PdistasonisLFYP31</strain>
    </source>
</reference>
<proteinExistence type="predicted"/>
<dbReference type="AlphaFoldDB" id="A0A6N3HW63"/>
<evidence type="ECO:0000313" key="1">
    <source>
        <dbReference type="EMBL" id="VYU81304.1"/>
    </source>
</evidence>
<gene>
    <name evidence="1" type="ORF">PDLFYP31_00763</name>
</gene>